<evidence type="ECO:0000256" key="1">
    <source>
        <dbReference type="ARBA" id="ARBA00022630"/>
    </source>
</evidence>
<dbReference type="AlphaFoldDB" id="A0A916T233"/>
<feature type="domain" description="Luciferase-like" evidence="5">
    <location>
        <begin position="5"/>
        <end position="333"/>
    </location>
</feature>
<dbReference type="RefSeq" id="WP_188585931.1">
    <property type="nucleotide sequence ID" value="NZ_BMGC01000007.1"/>
</dbReference>
<dbReference type="Gene3D" id="3.20.20.30">
    <property type="entry name" value="Luciferase-like domain"/>
    <property type="match status" value="1"/>
</dbReference>
<accession>A0A916T233</accession>
<dbReference type="GO" id="GO:0046306">
    <property type="term" value="P:alkanesulfonate catabolic process"/>
    <property type="evidence" value="ECO:0007669"/>
    <property type="project" value="TreeGrafter"/>
</dbReference>
<dbReference type="Proteomes" id="UP000621454">
    <property type="component" value="Unassembled WGS sequence"/>
</dbReference>
<organism evidence="6 7">
    <name type="scientific">Gordonia jinhuaensis</name>
    <dbReference type="NCBI Taxonomy" id="1517702"/>
    <lineage>
        <taxon>Bacteria</taxon>
        <taxon>Bacillati</taxon>
        <taxon>Actinomycetota</taxon>
        <taxon>Actinomycetes</taxon>
        <taxon>Mycobacteriales</taxon>
        <taxon>Gordoniaceae</taxon>
        <taxon>Gordonia</taxon>
    </lineage>
</organism>
<dbReference type="GO" id="GO:0008726">
    <property type="term" value="F:alkanesulfonate monooxygenase activity"/>
    <property type="evidence" value="ECO:0007669"/>
    <property type="project" value="TreeGrafter"/>
</dbReference>
<dbReference type="InterPro" id="IPR011251">
    <property type="entry name" value="Luciferase-like_dom"/>
</dbReference>
<evidence type="ECO:0000256" key="4">
    <source>
        <dbReference type="ARBA" id="ARBA00023033"/>
    </source>
</evidence>
<reference evidence="6" key="2">
    <citation type="submission" date="2020-09" db="EMBL/GenBank/DDBJ databases">
        <authorList>
            <person name="Sun Q."/>
            <person name="Zhou Y."/>
        </authorList>
    </citation>
    <scope>NUCLEOTIDE SEQUENCE</scope>
    <source>
        <strain evidence="6">CGMCC 1.12827</strain>
    </source>
</reference>
<dbReference type="Pfam" id="PF00296">
    <property type="entry name" value="Bac_luciferase"/>
    <property type="match status" value="1"/>
</dbReference>
<name>A0A916T233_9ACTN</name>
<evidence type="ECO:0000313" key="6">
    <source>
        <dbReference type="EMBL" id="GGB27494.1"/>
    </source>
</evidence>
<keyword evidence="4 6" id="KW-0503">Monooxygenase</keyword>
<evidence type="ECO:0000259" key="5">
    <source>
        <dbReference type="Pfam" id="PF00296"/>
    </source>
</evidence>
<evidence type="ECO:0000256" key="2">
    <source>
        <dbReference type="ARBA" id="ARBA00022643"/>
    </source>
</evidence>
<dbReference type="CDD" id="cd01094">
    <property type="entry name" value="Alkanesulfonate_monoxygenase"/>
    <property type="match status" value="1"/>
</dbReference>
<keyword evidence="2" id="KW-0288">FMN</keyword>
<proteinExistence type="predicted"/>
<dbReference type="PANTHER" id="PTHR42847">
    <property type="entry name" value="ALKANESULFONATE MONOOXYGENASE"/>
    <property type="match status" value="1"/>
</dbReference>
<reference evidence="6" key="1">
    <citation type="journal article" date="2014" name="Int. J. Syst. Evol. Microbiol.">
        <title>Complete genome sequence of Corynebacterium casei LMG S-19264T (=DSM 44701T), isolated from a smear-ripened cheese.</title>
        <authorList>
            <consortium name="US DOE Joint Genome Institute (JGI-PGF)"/>
            <person name="Walter F."/>
            <person name="Albersmeier A."/>
            <person name="Kalinowski J."/>
            <person name="Ruckert C."/>
        </authorList>
    </citation>
    <scope>NUCLEOTIDE SEQUENCE</scope>
    <source>
        <strain evidence="6">CGMCC 1.12827</strain>
    </source>
</reference>
<protein>
    <submittedName>
        <fullName evidence="6">Alkanesulfonate monooxygenase</fullName>
    </submittedName>
</protein>
<dbReference type="EMBL" id="BMGC01000007">
    <property type="protein sequence ID" value="GGB27494.1"/>
    <property type="molecule type" value="Genomic_DNA"/>
</dbReference>
<dbReference type="SUPFAM" id="SSF51679">
    <property type="entry name" value="Bacterial luciferase-like"/>
    <property type="match status" value="1"/>
</dbReference>
<dbReference type="InterPro" id="IPR050172">
    <property type="entry name" value="SsuD_RutA_monooxygenase"/>
</dbReference>
<keyword evidence="1" id="KW-0285">Flavoprotein</keyword>
<gene>
    <name evidence="6" type="ORF">GCM10011489_14580</name>
</gene>
<dbReference type="PANTHER" id="PTHR42847:SF4">
    <property type="entry name" value="ALKANESULFONATE MONOOXYGENASE-RELATED"/>
    <property type="match status" value="1"/>
</dbReference>
<evidence type="ECO:0000313" key="7">
    <source>
        <dbReference type="Proteomes" id="UP000621454"/>
    </source>
</evidence>
<keyword evidence="7" id="KW-1185">Reference proteome</keyword>
<keyword evidence="3" id="KW-0560">Oxidoreductase</keyword>
<dbReference type="InterPro" id="IPR036661">
    <property type="entry name" value="Luciferase-like_sf"/>
</dbReference>
<sequence length="375" mass="40569">MTAHFHWFLPTSGDGREVVGALQSSGLVGTASAYRPPSLDYLTLVAKTADQLGFESVLTPTGTWCADAWITTAALIQQTSRLKFLVAFRPGLITPTLAAQQASTFAELSGNRLALNIVTGGDAEEQQRFGDYLTKTQRYERTGEFIDIVRGAWTGQPFDYSGEHFTVTGAMVARPPSPAPEVFFGGASEAAREVAAKGVDTYLTWTEPPAKVAELVADVTARAEKYGRTLSFGIRAHVIARDTHEEAWAEARRLLDRMDPNVIAFARERLLASESEGQRRQLAQNSDIDNLEIYPGLWSGYGLVRPGAGTALVGSHAEVADLIEQYRAVGVDHFVMSGQPHIEEAFWFAEGVVPIVRATEAARASTGPEAAVPVS</sequence>
<comment type="caution">
    <text evidence="6">The sequence shown here is derived from an EMBL/GenBank/DDBJ whole genome shotgun (WGS) entry which is preliminary data.</text>
</comment>
<evidence type="ECO:0000256" key="3">
    <source>
        <dbReference type="ARBA" id="ARBA00023002"/>
    </source>
</evidence>